<feature type="chain" id="PRO_5045693155" evidence="1">
    <location>
        <begin position="31"/>
        <end position="180"/>
    </location>
</feature>
<dbReference type="Proteomes" id="UP001596392">
    <property type="component" value="Unassembled WGS sequence"/>
</dbReference>
<dbReference type="RefSeq" id="WP_376808245.1">
    <property type="nucleotide sequence ID" value="NZ_JBHTAC010000024.1"/>
</dbReference>
<accession>A0ABW2H225</accession>
<sequence length="180" mass="19099">MKPIPHRIARALAIAAATAALSVPPTAALAAAPEPTLQHQIDGYLAAHPGGTQINATEISYSQGKFVVTFGTRPNRAAAAAGPVADCPSGWFCFWDQPDYAGLRGRLSSCGWQDLATWDWNDRTMSAYYAMGSGSAQFLNHAAGTSAHTRDTVLFTISTSKRGLRLVPSPGMADHVNRIC</sequence>
<keyword evidence="1" id="KW-0732">Signal</keyword>
<protein>
    <submittedName>
        <fullName evidence="2">Peptidase inhibitor family I36 protein</fullName>
    </submittedName>
</protein>
<dbReference type="EMBL" id="JBHTAC010000024">
    <property type="protein sequence ID" value="MFC7245304.1"/>
    <property type="molecule type" value="Genomic_DNA"/>
</dbReference>
<organism evidence="2 3">
    <name type="scientific">Catellatospora aurea</name>
    <dbReference type="NCBI Taxonomy" id="1337874"/>
    <lineage>
        <taxon>Bacteria</taxon>
        <taxon>Bacillati</taxon>
        <taxon>Actinomycetota</taxon>
        <taxon>Actinomycetes</taxon>
        <taxon>Micromonosporales</taxon>
        <taxon>Micromonosporaceae</taxon>
        <taxon>Catellatospora</taxon>
    </lineage>
</organism>
<keyword evidence="3" id="KW-1185">Reference proteome</keyword>
<evidence type="ECO:0000313" key="2">
    <source>
        <dbReference type="EMBL" id="MFC7245304.1"/>
    </source>
</evidence>
<proteinExistence type="predicted"/>
<feature type="signal peptide" evidence="1">
    <location>
        <begin position="1"/>
        <end position="30"/>
    </location>
</feature>
<reference evidence="3" key="1">
    <citation type="journal article" date="2019" name="Int. J. Syst. Evol. Microbiol.">
        <title>The Global Catalogue of Microorganisms (GCM) 10K type strain sequencing project: providing services to taxonomists for standard genome sequencing and annotation.</title>
        <authorList>
            <consortium name="The Broad Institute Genomics Platform"/>
            <consortium name="The Broad Institute Genome Sequencing Center for Infectious Disease"/>
            <person name="Wu L."/>
            <person name="Ma J."/>
        </authorList>
    </citation>
    <scope>NUCLEOTIDE SEQUENCE [LARGE SCALE GENOMIC DNA]</scope>
    <source>
        <strain evidence="3">CGMCC 1.9106</strain>
    </source>
</reference>
<gene>
    <name evidence="2" type="ORF">ACFQO7_22755</name>
</gene>
<evidence type="ECO:0000313" key="3">
    <source>
        <dbReference type="Proteomes" id="UP001596392"/>
    </source>
</evidence>
<name>A0ABW2H225_9ACTN</name>
<dbReference type="Pfam" id="PF03995">
    <property type="entry name" value="Inhibitor_I36"/>
    <property type="match status" value="1"/>
</dbReference>
<evidence type="ECO:0000256" key="1">
    <source>
        <dbReference type="SAM" id="SignalP"/>
    </source>
</evidence>
<comment type="caution">
    <text evidence="2">The sequence shown here is derived from an EMBL/GenBank/DDBJ whole genome shotgun (WGS) entry which is preliminary data.</text>
</comment>